<evidence type="ECO:0000259" key="1">
    <source>
        <dbReference type="Pfam" id="PF13191"/>
    </source>
</evidence>
<dbReference type="GO" id="GO:0051301">
    <property type="term" value="P:cell division"/>
    <property type="evidence" value="ECO:0007669"/>
    <property type="project" value="UniProtKB-KW"/>
</dbReference>
<evidence type="ECO:0000313" key="2">
    <source>
        <dbReference type="EMBL" id="AUX08267.1"/>
    </source>
</evidence>
<dbReference type="Gene3D" id="1.10.8.60">
    <property type="match status" value="1"/>
</dbReference>
<evidence type="ECO:0000313" key="3">
    <source>
        <dbReference type="Proteomes" id="UP000263012"/>
    </source>
</evidence>
<dbReference type="SUPFAM" id="SSF52540">
    <property type="entry name" value="P-loop containing nucleoside triphosphate hydrolases"/>
    <property type="match status" value="1"/>
</dbReference>
<keyword evidence="3" id="KW-1185">Reference proteome</keyword>
<proteinExistence type="predicted"/>
<dbReference type="GeneID" id="37876954"/>
<keyword evidence="2" id="KW-0132">Cell division</keyword>
<dbReference type="Proteomes" id="UP000263012">
    <property type="component" value="Chromosome"/>
</dbReference>
<reference evidence="3" key="1">
    <citation type="submission" date="2017-11" db="EMBL/GenBank/DDBJ databases">
        <title>Phenotypic and genomic properties of facultatively anaerobic sulfur-reducing natronoarchaea from hypersaline soda lakes.</title>
        <authorList>
            <person name="Sorokin D.Y."/>
            <person name="Kublanov I.V."/>
            <person name="Roman P."/>
            <person name="Sinninghe Damste J.S."/>
            <person name="Golyshin P.N."/>
            <person name="Rojo D."/>
            <person name="Ciordia S."/>
            <person name="Mena M.D.C."/>
            <person name="Ferrer M."/>
            <person name="Messina E."/>
            <person name="Smedile F."/>
            <person name="La Spada G."/>
            <person name="La Cono V."/>
            <person name="Yakimov M.M."/>
        </authorList>
    </citation>
    <scope>NUCLEOTIDE SEQUENCE [LARGE SCALE GENOMIC DNA]</scope>
    <source>
        <strain evidence="3">AArc-Sl</strain>
    </source>
</reference>
<dbReference type="EMBL" id="CP025066">
    <property type="protein sequence ID" value="AUX08267.1"/>
    <property type="molecule type" value="Genomic_DNA"/>
</dbReference>
<organism evidence="2 3">
    <name type="scientific">Halalkaliarchaeum desulfuricum</name>
    <dbReference type="NCBI Taxonomy" id="2055893"/>
    <lineage>
        <taxon>Archaea</taxon>
        <taxon>Methanobacteriati</taxon>
        <taxon>Methanobacteriota</taxon>
        <taxon>Stenosarchaea group</taxon>
        <taxon>Halobacteria</taxon>
        <taxon>Halobacteriales</taxon>
        <taxon>Haloferacaceae</taxon>
        <taxon>Halalkaliarchaeum</taxon>
    </lineage>
</organism>
<sequence length="395" mass="43423">MDLAERIARRRSQATEDRLVVDWDALNPGVHLPEPVGREALFEALFDAIDPVFDETLPPNVYVWGPPGSGKSAIVSALIPTLKEVLSRHQPVYTATRGGSELSGMRFVYIDARQASSRFRLYRQTLDAIRTGAVPERGIGTEELHEQLREELSVVEGALLAIDHLEESNTPSLEQVADVFGDLEKVSWMGIGRTPPEDLAVAPPSAGVHIPPYSYELVDILTVRATRGLSRNLNHVHARRLAEWADGNAHDALGALLVAAVSATNAGRTRIHAEDINRGIDEIPADGVPLGRLVALSENERTIIRKLLDRPHEDARTIDALADDISAQTDLTSSTVKRLLYELAQNDILSRVQVSPDNRVVGRKPSKVTPNFSRTLFEHLYEPDVGDPQPMSGRP</sequence>
<dbReference type="AlphaFoldDB" id="A0A343TGP5"/>
<feature type="domain" description="Orc1-like AAA ATPase" evidence="1">
    <location>
        <begin position="35"/>
        <end position="183"/>
    </location>
</feature>
<dbReference type="KEGG" id="hdf:AArcSl_0617"/>
<name>A0A343TGP5_9EURY</name>
<gene>
    <name evidence="2" type="primary">cdc6A</name>
    <name evidence="2" type="ORF">AArcSl_0617</name>
</gene>
<dbReference type="Pfam" id="PF13191">
    <property type="entry name" value="AAA_16"/>
    <property type="match status" value="1"/>
</dbReference>
<dbReference type="RefSeq" id="WP_119814877.1">
    <property type="nucleotide sequence ID" value="NZ_CP025066.1"/>
</dbReference>
<keyword evidence="2" id="KW-0131">Cell cycle</keyword>
<dbReference type="Gene3D" id="3.40.50.300">
    <property type="entry name" value="P-loop containing nucleotide triphosphate hydrolases"/>
    <property type="match status" value="1"/>
</dbReference>
<protein>
    <submittedName>
        <fullName evidence="2">Cell division control protein 6</fullName>
    </submittedName>
</protein>
<dbReference type="OrthoDB" id="213998at2157"/>
<dbReference type="InterPro" id="IPR027417">
    <property type="entry name" value="P-loop_NTPase"/>
</dbReference>
<accession>A0A343TGP5</accession>
<dbReference type="InterPro" id="IPR041664">
    <property type="entry name" value="AAA_16"/>
</dbReference>